<accession>A0A3N2CSI6</accession>
<dbReference type="Proteomes" id="UP000281738">
    <property type="component" value="Unassembled WGS sequence"/>
</dbReference>
<keyword evidence="3" id="KW-1185">Reference proteome</keyword>
<evidence type="ECO:0000259" key="1">
    <source>
        <dbReference type="Pfam" id="PF13472"/>
    </source>
</evidence>
<gene>
    <name evidence="2" type="ORF">EDD33_1347</name>
</gene>
<dbReference type="Pfam" id="PF13472">
    <property type="entry name" value="Lipase_GDSL_2"/>
    <property type="match status" value="1"/>
</dbReference>
<dbReference type="CDD" id="cd00229">
    <property type="entry name" value="SGNH_hydrolase"/>
    <property type="match status" value="1"/>
</dbReference>
<comment type="caution">
    <text evidence="2">The sequence shown here is derived from an EMBL/GenBank/DDBJ whole genome shotgun (WGS) entry which is preliminary data.</text>
</comment>
<reference evidence="2 3" key="1">
    <citation type="submission" date="2018-11" db="EMBL/GenBank/DDBJ databases">
        <title>Sequencing the genomes of 1000 actinobacteria strains.</title>
        <authorList>
            <person name="Klenk H.-P."/>
        </authorList>
    </citation>
    <scope>NUCLEOTIDE SEQUENCE [LARGE SCALE GENOMIC DNA]</scope>
    <source>
        <strain evidence="2 3">DSM 12652</strain>
    </source>
</reference>
<evidence type="ECO:0000313" key="2">
    <source>
        <dbReference type="EMBL" id="ROR90507.1"/>
    </source>
</evidence>
<sequence length="218" mass="23043">MVVVSVVSKQPSTGAPFETPAVQPLPSILLLGDSYAAGTGASLPGKSWAGLVSTNTDWTVTNLARGGTGFLKSYQTGGFSACGQEECPDFQTMAERAYRDGVDPDLIVVSGGRNDLSQPVGQEQTAVRSLFLFLEKRFPHARIVATNPLWDASDAPAALSKLGDYIRERVGGANFLDLGQPLAGRPDRVADDDVHPNDQGHAAIARAIRPLLGDALKN</sequence>
<dbReference type="InterPro" id="IPR036514">
    <property type="entry name" value="SGNH_hydro_sf"/>
</dbReference>
<protein>
    <submittedName>
        <fullName evidence="2">Lysophospholipase L1-like esterase</fullName>
    </submittedName>
</protein>
<organism evidence="2 3">
    <name type="scientific">Nocardioides aurantiacus</name>
    <dbReference type="NCBI Taxonomy" id="86796"/>
    <lineage>
        <taxon>Bacteria</taxon>
        <taxon>Bacillati</taxon>
        <taxon>Actinomycetota</taxon>
        <taxon>Actinomycetes</taxon>
        <taxon>Propionibacteriales</taxon>
        <taxon>Nocardioidaceae</taxon>
        <taxon>Nocardioides</taxon>
    </lineage>
</organism>
<evidence type="ECO:0000313" key="3">
    <source>
        <dbReference type="Proteomes" id="UP000281738"/>
    </source>
</evidence>
<dbReference type="AlphaFoldDB" id="A0A3N2CSI6"/>
<dbReference type="InterPro" id="IPR013830">
    <property type="entry name" value="SGNH_hydro"/>
</dbReference>
<dbReference type="SUPFAM" id="SSF52266">
    <property type="entry name" value="SGNH hydrolase"/>
    <property type="match status" value="1"/>
</dbReference>
<dbReference type="Gene3D" id="3.40.50.1110">
    <property type="entry name" value="SGNH hydrolase"/>
    <property type="match status" value="1"/>
</dbReference>
<feature type="domain" description="SGNH hydrolase-type esterase" evidence="1">
    <location>
        <begin position="30"/>
        <end position="203"/>
    </location>
</feature>
<proteinExistence type="predicted"/>
<name>A0A3N2CSI6_9ACTN</name>
<dbReference type="EMBL" id="RKHO01000001">
    <property type="protein sequence ID" value="ROR90507.1"/>
    <property type="molecule type" value="Genomic_DNA"/>
</dbReference>